<dbReference type="PANTHER" id="PTHR13693">
    <property type="entry name" value="CLASS II AMINOTRANSFERASE/8-AMINO-7-OXONONANOATE SYNTHASE"/>
    <property type="match status" value="1"/>
</dbReference>
<dbReference type="EMBL" id="JANAWD010000129">
    <property type="protein sequence ID" value="KAJ3486197.1"/>
    <property type="molecule type" value="Genomic_DNA"/>
</dbReference>
<dbReference type="InterPro" id="IPR015421">
    <property type="entry name" value="PyrdxlP-dep_Trfase_major"/>
</dbReference>
<dbReference type="SUPFAM" id="SSF53383">
    <property type="entry name" value="PLP-dependent transferases"/>
    <property type="match status" value="1"/>
</dbReference>
<keyword evidence="4" id="KW-0808">Transferase</keyword>
<evidence type="ECO:0000256" key="4">
    <source>
        <dbReference type="ARBA" id="ARBA00022679"/>
    </source>
</evidence>
<dbReference type="InterPro" id="IPR008949">
    <property type="entry name" value="Isoprenoid_synthase_dom_sf"/>
</dbReference>
<feature type="domain" description="Aminotransferase class I/classII large" evidence="7">
    <location>
        <begin position="409"/>
        <end position="788"/>
    </location>
</feature>
<evidence type="ECO:0000313" key="8">
    <source>
        <dbReference type="EMBL" id="KAJ3486197.1"/>
    </source>
</evidence>
<evidence type="ECO:0000256" key="5">
    <source>
        <dbReference type="ARBA" id="ARBA00022898"/>
    </source>
</evidence>
<dbReference type="InterPro" id="IPR004839">
    <property type="entry name" value="Aminotransferase_I/II_large"/>
</dbReference>
<comment type="caution">
    <text evidence="8">The sequence shown here is derived from an EMBL/GenBank/DDBJ whole genome shotgun (WGS) entry which is preliminary data.</text>
</comment>
<comment type="similarity">
    <text evidence="2">Belongs to the trichodiene synthase family.</text>
</comment>
<evidence type="ECO:0000256" key="2">
    <source>
        <dbReference type="ARBA" id="ARBA00007946"/>
    </source>
</evidence>
<keyword evidence="9" id="KW-1185">Reference proteome</keyword>
<dbReference type="PANTHER" id="PTHR13693:SF77">
    <property type="entry name" value="8-AMINO-7-OXONONANOATE SYNTHASE"/>
    <property type="match status" value="1"/>
</dbReference>
<sequence>MSQTVVSSSNIATNQGLSANDEVASDSLAQMLQGVVSLFPSSIPDPLSESQRPDARVNEIILEKLYKWGHTADTIPHKKALNTGYCIATTAYQHTSAEMQAAIALFTYALTVIDDHTVDTGAMKEFVPRLCSGSAQLHPFLDRLVERCNVVMEQLPVFGSNATLSSTIDFINTELYMREVKTSSPENLHQPSVPWLKYMRIQTGLSVGYSTIVWPKIDFPETNEYIQAIPETAEIVYVANDIFSYYKEMKRGETPTFVIDLATAKNTTELQEVRDLVNRLHVLVANIRGILGTGKARDAWEGFVAGYIRFHLLDPRYELAEILPDLKYRIINYERIALNDSDEDITFANAQAKNPCPTLPSPTHLPPFHLPTQPIQMPSLEDKLKAALKSRDKRQIRRRLFDPSNDEGLIDFHTNDYLSLSKSPILRERFFQKLQNAPDVLGSGGSRLLVNGEAHHNLEARLSSFFNSPSALLFNSGFDANVGFFSCVPQNGDIVVYDEYIHASVHDGVRASRARENAFPFEHNSLTALGDILLRLIRSRPGLSTGDSNVFVTVESLYSMDGTLAPLSQIVELVETLFPKGNGHVVVDEAHATGVYGPQGKGLVAHLGLERRVLARLHTFGKALAGSGAVVLTSTLIRDYMLNYARSLIYTTALGYASIISVDCSFDLLEDGTAQELASQLLDLSTHFTTFLRSLLRSHDIPPSLLSLPPHLSHPPPESKSLTTPSLADLPTPIIPILTSQPRPLSAYLRQKGMNARAITWPTVPKGKDRVRVCLHSGNTREDIERLALACVEWAKSQRRGGDIVPVRTTLVQSKL</sequence>
<keyword evidence="5" id="KW-0663">Pyridoxal phosphate</keyword>
<dbReference type="InterPro" id="IPR001917">
    <property type="entry name" value="Aminotrans_II_pyridoxalP_BS"/>
</dbReference>
<dbReference type="AlphaFoldDB" id="A0AAD5V5A3"/>
<evidence type="ECO:0000259" key="7">
    <source>
        <dbReference type="Pfam" id="PF00155"/>
    </source>
</evidence>
<dbReference type="Pfam" id="PF00155">
    <property type="entry name" value="Aminotran_1_2"/>
    <property type="match status" value="1"/>
</dbReference>
<gene>
    <name evidence="8" type="ORF">NLI96_g4415</name>
</gene>
<dbReference type="InterPro" id="IPR050087">
    <property type="entry name" value="AON_synthase_class-II"/>
</dbReference>
<dbReference type="Pfam" id="PF06330">
    <property type="entry name" value="TRI5"/>
    <property type="match status" value="1"/>
</dbReference>
<dbReference type="GO" id="GO:0016838">
    <property type="term" value="F:carbon-oxygen lyase activity, acting on phosphates"/>
    <property type="evidence" value="ECO:0007669"/>
    <property type="project" value="InterPro"/>
</dbReference>
<dbReference type="GO" id="GO:0009102">
    <property type="term" value="P:biotin biosynthetic process"/>
    <property type="evidence" value="ECO:0007669"/>
    <property type="project" value="TreeGrafter"/>
</dbReference>
<dbReference type="GO" id="GO:0016740">
    <property type="term" value="F:transferase activity"/>
    <property type="evidence" value="ECO:0007669"/>
    <property type="project" value="UniProtKB-KW"/>
</dbReference>
<comment type="similarity">
    <text evidence="3">Belongs to the class-II pyridoxal-phosphate-dependent aminotransferase family. BioF subfamily.</text>
</comment>
<dbReference type="InterPro" id="IPR015422">
    <property type="entry name" value="PyrdxlP-dep_Trfase_small"/>
</dbReference>
<dbReference type="Gene3D" id="3.40.640.10">
    <property type="entry name" value="Type I PLP-dependent aspartate aminotransferase-like (Major domain)"/>
    <property type="match status" value="1"/>
</dbReference>
<evidence type="ECO:0000256" key="1">
    <source>
        <dbReference type="ARBA" id="ARBA00001933"/>
    </source>
</evidence>
<name>A0AAD5V5A3_9APHY</name>
<dbReference type="SUPFAM" id="SSF48576">
    <property type="entry name" value="Terpenoid synthases"/>
    <property type="match status" value="1"/>
</dbReference>
<evidence type="ECO:0000256" key="6">
    <source>
        <dbReference type="ARBA" id="ARBA00023239"/>
    </source>
</evidence>
<reference evidence="8" key="1">
    <citation type="submission" date="2022-07" db="EMBL/GenBank/DDBJ databases">
        <title>Genome Sequence of Physisporinus lineatus.</title>
        <authorList>
            <person name="Buettner E."/>
        </authorList>
    </citation>
    <scope>NUCLEOTIDE SEQUENCE</scope>
    <source>
        <strain evidence="8">VT162</strain>
    </source>
</reference>
<protein>
    <recommendedName>
        <fullName evidence="7">Aminotransferase class I/classII large domain-containing protein</fullName>
    </recommendedName>
</protein>
<dbReference type="GO" id="GO:0030170">
    <property type="term" value="F:pyridoxal phosphate binding"/>
    <property type="evidence" value="ECO:0007669"/>
    <property type="project" value="InterPro"/>
</dbReference>
<dbReference type="InterPro" id="IPR015424">
    <property type="entry name" value="PyrdxlP-dep_Trfase"/>
</dbReference>
<dbReference type="InterPro" id="IPR024652">
    <property type="entry name" value="Trichodiene_synth"/>
</dbReference>
<proteinExistence type="inferred from homology"/>
<comment type="cofactor">
    <cofactor evidence="1">
        <name>pyridoxal 5'-phosphate</name>
        <dbReference type="ChEBI" id="CHEBI:597326"/>
    </cofactor>
</comment>
<dbReference type="PROSITE" id="PS00599">
    <property type="entry name" value="AA_TRANSFER_CLASS_2"/>
    <property type="match status" value="1"/>
</dbReference>
<dbReference type="Gene3D" id="1.10.600.10">
    <property type="entry name" value="Farnesyl Diphosphate Synthase"/>
    <property type="match status" value="1"/>
</dbReference>
<accession>A0AAD5V5A3</accession>
<evidence type="ECO:0000256" key="3">
    <source>
        <dbReference type="ARBA" id="ARBA00010008"/>
    </source>
</evidence>
<keyword evidence="6" id="KW-0456">Lyase</keyword>
<evidence type="ECO:0000313" key="9">
    <source>
        <dbReference type="Proteomes" id="UP001212997"/>
    </source>
</evidence>
<organism evidence="8 9">
    <name type="scientific">Meripilus lineatus</name>
    <dbReference type="NCBI Taxonomy" id="2056292"/>
    <lineage>
        <taxon>Eukaryota</taxon>
        <taxon>Fungi</taxon>
        <taxon>Dikarya</taxon>
        <taxon>Basidiomycota</taxon>
        <taxon>Agaricomycotina</taxon>
        <taxon>Agaricomycetes</taxon>
        <taxon>Polyporales</taxon>
        <taxon>Meripilaceae</taxon>
        <taxon>Meripilus</taxon>
    </lineage>
</organism>
<dbReference type="Proteomes" id="UP001212997">
    <property type="component" value="Unassembled WGS sequence"/>
</dbReference>
<dbReference type="Gene3D" id="3.90.1150.10">
    <property type="entry name" value="Aspartate Aminotransferase, domain 1"/>
    <property type="match status" value="1"/>
</dbReference>